<dbReference type="Pfam" id="PF00899">
    <property type="entry name" value="ThiF"/>
    <property type="match status" value="1"/>
</dbReference>
<dbReference type="GO" id="GO:0000045">
    <property type="term" value="P:autophagosome assembly"/>
    <property type="evidence" value="ECO:0007669"/>
    <property type="project" value="TreeGrafter"/>
</dbReference>
<dbReference type="GO" id="GO:0000422">
    <property type="term" value="P:autophagy of mitochondrion"/>
    <property type="evidence" value="ECO:0007669"/>
    <property type="project" value="TreeGrafter"/>
</dbReference>
<dbReference type="InterPro" id="IPR042523">
    <property type="entry name" value="Atg7_N_2"/>
</dbReference>
<keyword evidence="5 7" id="KW-0072">Autophagy</keyword>
<dbReference type="PANTHER" id="PTHR10953:SF3">
    <property type="entry name" value="UBIQUITIN-LIKE MODIFIER-ACTIVATING ENZYME ATG7"/>
    <property type="match status" value="1"/>
</dbReference>
<comment type="subcellular location">
    <subcellularLocation>
        <location evidence="7">Cytoplasm</location>
    </subcellularLocation>
    <subcellularLocation>
        <location evidence="7">Preautophagosomal structure</location>
    </subcellularLocation>
</comment>
<name>A0AAE0C552_9CHLO</name>
<feature type="domain" description="THIF-type NAD/FAD binding fold" evidence="8">
    <location>
        <begin position="369"/>
        <end position="614"/>
    </location>
</feature>
<accession>A0AAE0C552</accession>
<dbReference type="FunFam" id="3.40.140.70:FF:000001">
    <property type="entry name" value="Ubiquitin-like modifier-activating enzyme atg7"/>
    <property type="match status" value="1"/>
</dbReference>
<evidence type="ECO:0000256" key="5">
    <source>
        <dbReference type="ARBA" id="ARBA00023006"/>
    </source>
</evidence>
<evidence type="ECO:0000256" key="6">
    <source>
        <dbReference type="PIRSR" id="PIRSR606285-1"/>
    </source>
</evidence>
<comment type="similarity">
    <text evidence="1 7">Belongs to the ATG7 family.</text>
</comment>
<comment type="caution">
    <text evidence="10">The sequence shown here is derived from an EMBL/GenBank/DDBJ whole genome shotgun (WGS) entry which is preliminary data.</text>
</comment>
<dbReference type="CDD" id="cd01486">
    <property type="entry name" value="Apg7"/>
    <property type="match status" value="1"/>
</dbReference>
<keyword evidence="11" id="KW-1185">Reference proteome</keyword>
<evidence type="ECO:0000256" key="1">
    <source>
        <dbReference type="ARBA" id="ARBA00010931"/>
    </source>
</evidence>
<dbReference type="GO" id="GO:0015031">
    <property type="term" value="P:protein transport"/>
    <property type="evidence" value="ECO:0007669"/>
    <property type="project" value="UniProtKB-UniRule"/>
</dbReference>
<sequence>MASTTSTTAPGAEGVLQFQPLQSTVDSTFWMELANNKLEKYRLSEEPCTLQGYYTPARSSAVSAPLQLTSTSLALDGDAPSAAPGGPQPYIAWGSLYNVNTLDRFKSFDRERIMAKASEEIWCDIRSGAACANPALLNRFVVYTFADLKRYSFYYWFAFPALVPPAPMRAAQIGSLDAALGADLAAAVVQASESWRGACTDATPAPAWLVWLPGTNRSSEITASPLTDWAALQERDGEVILAFCDPCNLPSNPGWPLRNLLLLAAAQWGSRAVRVVCAREKAGRLDPTFSLMVDAVLPEVPAAWPAAADHPPSQEVEDPAAVPAMAVPKTLGWEVNARGRMGPRCVDLGPTMDPTQLATQAVDLNLKLMRWRVLPELNTEMLAATKCLLLGSGTLGCAVARTLQGWGFRHITMVDNGKVSYSNPVRQSLFEFEDCKNGGRPKAEAAAERLKAIFPGVKAAGEQLHIPMPGHNVSPQEEGAVMRDVARLEELVLEHDAVFMLMDTRESRWLPTVLCAHHEKIGINCALGFDGYVVMRHGHGLSKSTDDVAEGVGEASCSSAPRLGCYFCNDVVAPIDSTRDRTLDQQCTVTRPGLAPIAGALAVELLVTLLHHPQGDKAAADTASSEASPESPLGLVPHQIRGSIAHLNQLLIHGPAFKQCTACSPQVVQEWRTDSQRLVMRACNEPKYLEDLTGLTAMHTEVDSAMEAWGDEDENSDEDDF</sequence>
<evidence type="ECO:0000256" key="7">
    <source>
        <dbReference type="RuleBase" id="RU366022"/>
    </source>
</evidence>
<dbReference type="Proteomes" id="UP001190700">
    <property type="component" value="Unassembled WGS sequence"/>
</dbReference>
<dbReference type="GO" id="GO:0032446">
    <property type="term" value="P:protein modification by small protein conjugation"/>
    <property type="evidence" value="ECO:0007669"/>
    <property type="project" value="TreeGrafter"/>
</dbReference>
<dbReference type="InterPro" id="IPR006285">
    <property type="entry name" value="Atg7"/>
</dbReference>
<dbReference type="PANTHER" id="PTHR10953">
    <property type="entry name" value="UBIQUITIN-ACTIVATING ENZYME E1"/>
    <property type="match status" value="1"/>
</dbReference>
<evidence type="ECO:0000256" key="4">
    <source>
        <dbReference type="ARBA" id="ARBA00022927"/>
    </source>
</evidence>
<gene>
    <name evidence="10" type="ORF">CYMTET_41914</name>
</gene>
<keyword evidence="7" id="KW-0963">Cytoplasm</keyword>
<dbReference type="GO" id="GO:0034727">
    <property type="term" value="P:piecemeal microautophagy of the nucleus"/>
    <property type="evidence" value="ECO:0007669"/>
    <property type="project" value="TreeGrafter"/>
</dbReference>
<dbReference type="Gene3D" id="3.40.50.720">
    <property type="entry name" value="NAD(P)-binding Rossmann-like Domain"/>
    <property type="match status" value="1"/>
</dbReference>
<dbReference type="GO" id="GO:0019779">
    <property type="term" value="F:Atg8 activating enzyme activity"/>
    <property type="evidence" value="ECO:0007669"/>
    <property type="project" value="TreeGrafter"/>
</dbReference>
<dbReference type="AlphaFoldDB" id="A0AAE0C552"/>
<dbReference type="GO" id="GO:0006995">
    <property type="term" value="P:cellular response to nitrogen starvation"/>
    <property type="evidence" value="ECO:0007669"/>
    <property type="project" value="TreeGrafter"/>
</dbReference>
<reference evidence="10 11" key="1">
    <citation type="journal article" date="2015" name="Genome Biol. Evol.">
        <title>Comparative Genomics of a Bacterivorous Green Alga Reveals Evolutionary Causalities and Consequences of Phago-Mixotrophic Mode of Nutrition.</title>
        <authorList>
            <person name="Burns J.A."/>
            <person name="Paasch A."/>
            <person name="Narechania A."/>
            <person name="Kim E."/>
        </authorList>
    </citation>
    <scope>NUCLEOTIDE SEQUENCE [LARGE SCALE GENOMIC DNA]</scope>
    <source>
        <strain evidence="10 11">PLY_AMNH</strain>
    </source>
</reference>
<dbReference type="InterPro" id="IPR000594">
    <property type="entry name" value="ThiF_NAD_FAD-bd"/>
</dbReference>
<feature type="domain" description="Ubiquitin-like modifier-activating enzyme Atg7 N-terminal" evidence="9">
    <location>
        <begin position="16"/>
        <end position="352"/>
    </location>
</feature>
<evidence type="ECO:0000313" key="10">
    <source>
        <dbReference type="EMBL" id="KAK3248623.1"/>
    </source>
</evidence>
<dbReference type="Gene3D" id="3.40.140.100">
    <property type="entry name" value="Ubiquitin-like modifier-activating enzyme ATG7 C-terminal domain"/>
    <property type="match status" value="1"/>
</dbReference>
<evidence type="ECO:0000259" key="9">
    <source>
        <dbReference type="Pfam" id="PF16420"/>
    </source>
</evidence>
<dbReference type="NCBIfam" id="TIGR01381">
    <property type="entry name" value="E1_like_apg7"/>
    <property type="match status" value="1"/>
</dbReference>
<keyword evidence="7" id="KW-0833">Ubl conjugation pathway</keyword>
<evidence type="ECO:0000256" key="3">
    <source>
        <dbReference type="ARBA" id="ARBA00022448"/>
    </source>
</evidence>
<keyword evidence="4 7" id="KW-0653">Protein transport</keyword>
<dbReference type="GO" id="GO:0019778">
    <property type="term" value="F:Atg12 activating enzyme activity"/>
    <property type="evidence" value="ECO:0007669"/>
    <property type="project" value="TreeGrafter"/>
</dbReference>
<proteinExistence type="inferred from homology"/>
<dbReference type="InterPro" id="IPR042522">
    <property type="entry name" value="Atg7_N_1"/>
</dbReference>
<evidence type="ECO:0000256" key="2">
    <source>
        <dbReference type="ARBA" id="ARBA00017647"/>
    </source>
</evidence>
<keyword evidence="3 7" id="KW-0813">Transport</keyword>
<dbReference type="Pfam" id="PF16420">
    <property type="entry name" value="ATG7_N"/>
    <property type="match status" value="1"/>
</dbReference>
<dbReference type="SUPFAM" id="SSF69572">
    <property type="entry name" value="Activating enzymes of the ubiquitin-like proteins"/>
    <property type="match status" value="1"/>
</dbReference>
<feature type="active site" description="Glycyl thioester intermediate" evidence="6">
    <location>
        <position position="587"/>
    </location>
</feature>
<dbReference type="GO" id="GO:0000407">
    <property type="term" value="C:phagophore assembly site"/>
    <property type="evidence" value="ECO:0007669"/>
    <property type="project" value="UniProtKB-SubCell"/>
</dbReference>
<dbReference type="Gene3D" id="3.40.140.70">
    <property type="entry name" value="Ubiquitin-like modifier-activating enzyme ATG7 N-terminal domain"/>
    <property type="match status" value="1"/>
</dbReference>
<organism evidence="10 11">
    <name type="scientific">Cymbomonas tetramitiformis</name>
    <dbReference type="NCBI Taxonomy" id="36881"/>
    <lineage>
        <taxon>Eukaryota</taxon>
        <taxon>Viridiplantae</taxon>
        <taxon>Chlorophyta</taxon>
        <taxon>Pyramimonadophyceae</taxon>
        <taxon>Pyramimonadales</taxon>
        <taxon>Pyramimonadaceae</taxon>
        <taxon>Cymbomonas</taxon>
    </lineage>
</organism>
<evidence type="ECO:0000259" key="8">
    <source>
        <dbReference type="Pfam" id="PF00899"/>
    </source>
</evidence>
<dbReference type="FunFam" id="3.40.50.720:FF:000243">
    <property type="entry name" value="Ubiquitin-like modifier-activating enzyme ATG7"/>
    <property type="match status" value="1"/>
</dbReference>
<evidence type="ECO:0000313" key="11">
    <source>
        <dbReference type="Proteomes" id="UP001190700"/>
    </source>
</evidence>
<comment type="subunit">
    <text evidence="7">Homodimer.</text>
</comment>
<comment type="function">
    <text evidence="7">E1-like activating enzyme involved in the 2 ubiquitin-like systems required for autophagy.</text>
</comment>
<dbReference type="InterPro" id="IPR035985">
    <property type="entry name" value="Ubiquitin-activating_enz"/>
</dbReference>
<protein>
    <recommendedName>
        <fullName evidence="2 7">Ubiquitin-like modifier-activating enzyme ATG7</fullName>
    </recommendedName>
    <alternativeName>
        <fullName evidence="7">Autophagy-related protein 7</fullName>
    </alternativeName>
</protein>
<dbReference type="InterPro" id="IPR032197">
    <property type="entry name" value="Atg7_N"/>
</dbReference>
<dbReference type="EMBL" id="LGRX02027929">
    <property type="protein sequence ID" value="KAK3248623.1"/>
    <property type="molecule type" value="Genomic_DNA"/>
</dbReference>
<dbReference type="InterPro" id="IPR045886">
    <property type="entry name" value="ThiF/MoeB/HesA"/>
</dbReference>